<evidence type="ECO:0000256" key="10">
    <source>
        <dbReference type="SAM" id="Phobius"/>
    </source>
</evidence>
<evidence type="ECO:0000313" key="11">
    <source>
        <dbReference type="EMBL" id="PKY00254.1"/>
    </source>
</evidence>
<dbReference type="InterPro" id="IPR051629">
    <property type="entry name" value="Sulfite_efflux_TDT"/>
</dbReference>
<dbReference type="RefSeq" id="XP_024688848.1">
    <property type="nucleotide sequence ID" value="XM_024835534.1"/>
</dbReference>
<feature type="transmembrane region" description="Helical" evidence="10">
    <location>
        <begin position="50"/>
        <end position="72"/>
    </location>
</feature>
<keyword evidence="5 10" id="KW-0812">Transmembrane</keyword>
<keyword evidence="12" id="KW-1185">Reference proteome</keyword>
<comment type="subcellular location">
    <subcellularLocation>
        <location evidence="1">Cell membrane</location>
        <topology evidence="1">Multi-pass membrane protein</topology>
    </subcellularLocation>
</comment>
<feature type="transmembrane region" description="Helical" evidence="10">
    <location>
        <begin position="315"/>
        <end position="334"/>
    </location>
</feature>
<evidence type="ECO:0000256" key="7">
    <source>
        <dbReference type="ARBA" id="ARBA00023136"/>
    </source>
</evidence>
<sequence length="400" mass="43799">MPPSPDEPPRRPLARALWHFSPQWFLVPQGTGVLAIVLHQLHYQFHGLRIIAKIVWIYTIAFLGIALILYLLRCILYPRHVGREVRNNILETSCLSSISVTLTSIFEMIAMQYSHSASLAAYVLWWVTTALAIIFLLATPYIQLKLQPPGLAHIPPAILLPVIAALTSAAGGGGICMAASAHLSHRLCVPAVVVSFFEIGVGMPLAIAFTAVVLLEHFKRKSAPDKVYQDLIICGPFAQGGFALMALGEVVLNGSFADYDRGMFLSSKAATPVGYFSVFAGVLSWGFGTFWWLFGLISVVHTLVAQEGGIKETKFTMTVWSVVFPWGVYANSAIELGKLMESPAFYVWSTVLVILMVVITIIVTLLTIKGLITGKVVGLEHGWRTTPLDMNGDANRYKEA</sequence>
<evidence type="ECO:0000256" key="9">
    <source>
        <dbReference type="ARBA" id="ARBA00072906"/>
    </source>
</evidence>
<name>A0A2I1CRK3_ASPC2</name>
<evidence type="ECO:0000256" key="1">
    <source>
        <dbReference type="ARBA" id="ARBA00004651"/>
    </source>
</evidence>
<feature type="transmembrane region" description="Helical" evidence="10">
    <location>
        <begin position="189"/>
        <end position="215"/>
    </location>
</feature>
<evidence type="ECO:0000256" key="2">
    <source>
        <dbReference type="ARBA" id="ARBA00008566"/>
    </source>
</evidence>
<organism evidence="11 12">
    <name type="scientific">Aspergillus campestris (strain IBT 28561)</name>
    <dbReference type="NCBI Taxonomy" id="1392248"/>
    <lineage>
        <taxon>Eukaryota</taxon>
        <taxon>Fungi</taxon>
        <taxon>Dikarya</taxon>
        <taxon>Ascomycota</taxon>
        <taxon>Pezizomycotina</taxon>
        <taxon>Eurotiomycetes</taxon>
        <taxon>Eurotiomycetidae</taxon>
        <taxon>Eurotiales</taxon>
        <taxon>Aspergillaceae</taxon>
        <taxon>Aspergillus</taxon>
        <taxon>Aspergillus subgen. Circumdati</taxon>
    </lineage>
</organism>
<dbReference type="InterPro" id="IPR038665">
    <property type="entry name" value="Voltage-dep_anion_channel_sf"/>
</dbReference>
<protein>
    <recommendedName>
        <fullName evidence="9">Sulfite efflux pump SSU1</fullName>
    </recommendedName>
</protein>
<comment type="function">
    <text evidence="8">Sulphite efflux pump required for the secretion of sulphite as a reducing agent. In the presence of sulphite, cystine in keratin is directly cleaved to cysteine and S-sulphocysteine, and thereby, reduced proteins become accessible to hydrolysis by a variety of secreted endo- and exoproteases. Excretion of sulphite mediated by an efflux pump also represents a detoxification pathway for dermatophytes during infection of the epidermal stratum corneum, hair and nails, which are rich in cysteine.</text>
</comment>
<comment type="caution">
    <text evidence="11">The sequence shown here is derived from an EMBL/GenBank/DDBJ whole genome shotgun (WGS) entry which is preliminary data.</text>
</comment>
<dbReference type="GeneID" id="36543058"/>
<evidence type="ECO:0000256" key="6">
    <source>
        <dbReference type="ARBA" id="ARBA00022989"/>
    </source>
</evidence>
<keyword evidence="4" id="KW-1003">Cell membrane</keyword>
<dbReference type="GO" id="GO:0000319">
    <property type="term" value="F:sulfite transmembrane transporter activity"/>
    <property type="evidence" value="ECO:0007669"/>
    <property type="project" value="TreeGrafter"/>
</dbReference>
<dbReference type="AlphaFoldDB" id="A0A2I1CRK3"/>
<dbReference type="FunFam" id="1.50.10.150:FF:000004">
    <property type="entry name" value="Malic acid transporter"/>
    <property type="match status" value="1"/>
</dbReference>
<dbReference type="EMBL" id="MSFM01000015">
    <property type="protein sequence ID" value="PKY00254.1"/>
    <property type="molecule type" value="Genomic_DNA"/>
</dbReference>
<evidence type="ECO:0000256" key="4">
    <source>
        <dbReference type="ARBA" id="ARBA00022475"/>
    </source>
</evidence>
<keyword evidence="3" id="KW-0813">Transport</keyword>
<dbReference type="InterPro" id="IPR004695">
    <property type="entry name" value="SLAC1/Mae1/Ssu1/TehA"/>
</dbReference>
<proteinExistence type="inferred from homology"/>
<evidence type="ECO:0000256" key="8">
    <source>
        <dbReference type="ARBA" id="ARBA00056100"/>
    </source>
</evidence>
<feature type="transmembrane region" description="Helical" evidence="10">
    <location>
        <begin position="346"/>
        <end position="368"/>
    </location>
</feature>
<dbReference type="Gene3D" id="1.50.10.150">
    <property type="entry name" value="Voltage-dependent anion channel"/>
    <property type="match status" value="1"/>
</dbReference>
<dbReference type="VEuPathDB" id="FungiDB:P168DRAFT_276132"/>
<feature type="transmembrane region" description="Helical" evidence="10">
    <location>
        <begin position="93"/>
        <end position="113"/>
    </location>
</feature>
<dbReference type="Pfam" id="PF03595">
    <property type="entry name" value="SLAC1"/>
    <property type="match status" value="1"/>
</dbReference>
<accession>A0A2I1CRK3</accession>
<evidence type="ECO:0000256" key="5">
    <source>
        <dbReference type="ARBA" id="ARBA00022692"/>
    </source>
</evidence>
<keyword evidence="6 10" id="KW-1133">Transmembrane helix</keyword>
<evidence type="ECO:0000313" key="12">
    <source>
        <dbReference type="Proteomes" id="UP000234254"/>
    </source>
</evidence>
<dbReference type="PANTHER" id="PTHR31686:SF3">
    <property type="entry name" value="ACID TRANSPORT PROTEIN, PUTATIVE (AFU_ORTHOLOGUE AFUA_4G09410)-RELATED"/>
    <property type="match status" value="1"/>
</dbReference>
<dbReference type="CDD" id="cd09299">
    <property type="entry name" value="TDT"/>
    <property type="match status" value="1"/>
</dbReference>
<keyword evidence="7 10" id="KW-0472">Membrane</keyword>
<feature type="transmembrane region" description="Helical" evidence="10">
    <location>
        <begin position="119"/>
        <end position="138"/>
    </location>
</feature>
<dbReference type="OrthoDB" id="1099at2759"/>
<feature type="transmembrane region" description="Helical" evidence="10">
    <location>
        <begin position="272"/>
        <end position="294"/>
    </location>
</feature>
<gene>
    <name evidence="11" type="ORF">P168DRAFT_276132</name>
</gene>
<feature type="transmembrane region" description="Helical" evidence="10">
    <location>
        <begin position="227"/>
        <end position="252"/>
    </location>
</feature>
<feature type="transmembrane region" description="Helical" evidence="10">
    <location>
        <begin position="158"/>
        <end position="183"/>
    </location>
</feature>
<reference evidence="11" key="1">
    <citation type="submission" date="2016-12" db="EMBL/GenBank/DDBJ databases">
        <title>The genomes of Aspergillus section Nigri reveals drivers in fungal speciation.</title>
        <authorList>
            <consortium name="DOE Joint Genome Institute"/>
            <person name="Vesth T.C."/>
            <person name="Nybo J."/>
            <person name="Theobald S."/>
            <person name="Brandl J."/>
            <person name="Frisvad J.C."/>
            <person name="Nielsen K.F."/>
            <person name="Lyhne E.K."/>
            <person name="Kogle M.E."/>
            <person name="Kuo A."/>
            <person name="Riley R."/>
            <person name="Clum A."/>
            <person name="Nolan M."/>
            <person name="Lipzen A."/>
            <person name="Salamov A."/>
            <person name="Henrissat B."/>
            <person name="Wiebenga A."/>
            <person name="De vries R.P."/>
            <person name="Grigoriev I.V."/>
            <person name="Mortensen U.H."/>
            <person name="Andersen M.R."/>
            <person name="Baker S.E."/>
        </authorList>
    </citation>
    <scope>NUCLEOTIDE SEQUENCE</scope>
    <source>
        <strain evidence="11">IBT 28561</strain>
    </source>
</reference>
<comment type="similarity">
    <text evidence="2">Belongs to the tellurite-resistance/dicarboxylate transporter (TDT) family.</text>
</comment>
<evidence type="ECO:0000256" key="3">
    <source>
        <dbReference type="ARBA" id="ARBA00022448"/>
    </source>
</evidence>
<dbReference type="GO" id="GO:0005886">
    <property type="term" value="C:plasma membrane"/>
    <property type="evidence" value="ECO:0007669"/>
    <property type="project" value="UniProtKB-SubCell"/>
</dbReference>
<dbReference type="PANTHER" id="PTHR31686">
    <property type="match status" value="1"/>
</dbReference>
<dbReference type="Proteomes" id="UP000234254">
    <property type="component" value="Unassembled WGS sequence"/>
</dbReference>